<name>A0A344L808_9PSEU</name>
<dbReference type="OrthoDB" id="3207931at2"/>
<gene>
    <name evidence="2" type="ORF">A4R43_18005</name>
</gene>
<dbReference type="InterPro" id="IPR036291">
    <property type="entry name" value="NAD(P)-bd_dom_sf"/>
</dbReference>
<evidence type="ECO:0000313" key="3">
    <source>
        <dbReference type="Proteomes" id="UP000250434"/>
    </source>
</evidence>
<dbReference type="Proteomes" id="UP000250434">
    <property type="component" value="Chromosome"/>
</dbReference>
<dbReference type="RefSeq" id="WP_113693420.1">
    <property type="nucleotide sequence ID" value="NZ_CP015163.1"/>
</dbReference>
<dbReference type="PANTHER" id="PTHR43162:SF1">
    <property type="entry name" value="PRESTALK A DIFFERENTIATION PROTEIN A"/>
    <property type="match status" value="1"/>
</dbReference>
<dbReference type="AlphaFoldDB" id="A0A344L808"/>
<feature type="domain" description="NmrA-like" evidence="1">
    <location>
        <begin position="1"/>
        <end position="73"/>
    </location>
</feature>
<dbReference type="EMBL" id="CP015163">
    <property type="protein sequence ID" value="AXB44182.1"/>
    <property type="molecule type" value="Genomic_DNA"/>
</dbReference>
<dbReference type="Pfam" id="PF05368">
    <property type="entry name" value="NmrA"/>
    <property type="match status" value="1"/>
</dbReference>
<dbReference type="SUPFAM" id="SSF51735">
    <property type="entry name" value="NAD(P)-binding Rossmann-fold domains"/>
    <property type="match status" value="1"/>
</dbReference>
<reference evidence="2 3" key="1">
    <citation type="submission" date="2016-04" db="EMBL/GenBank/DDBJ databases">
        <title>Complete genome sequence and analysis of deep-sea sediment isolate, Amycolatopsis sp. WP1.</title>
        <authorList>
            <person name="Wang H."/>
            <person name="Chen S."/>
            <person name="Wu Q."/>
        </authorList>
    </citation>
    <scope>NUCLEOTIDE SEQUENCE [LARGE SCALE GENOMIC DNA]</scope>
    <source>
        <strain evidence="2 3">WP1</strain>
    </source>
</reference>
<evidence type="ECO:0000259" key="1">
    <source>
        <dbReference type="Pfam" id="PF05368"/>
    </source>
</evidence>
<proteinExistence type="predicted"/>
<protein>
    <recommendedName>
        <fullName evidence="1">NmrA-like domain-containing protein</fullName>
    </recommendedName>
</protein>
<dbReference type="Gene3D" id="3.40.50.720">
    <property type="entry name" value="NAD(P)-binding Rossmann-like Domain"/>
    <property type="match status" value="1"/>
</dbReference>
<accession>A0A344L808</accession>
<organism evidence="2 3">
    <name type="scientific">Amycolatopsis albispora</name>
    <dbReference type="NCBI Taxonomy" id="1804986"/>
    <lineage>
        <taxon>Bacteria</taxon>
        <taxon>Bacillati</taxon>
        <taxon>Actinomycetota</taxon>
        <taxon>Actinomycetes</taxon>
        <taxon>Pseudonocardiales</taxon>
        <taxon>Pseudonocardiaceae</taxon>
        <taxon>Amycolatopsis</taxon>
    </lineage>
</organism>
<dbReference type="InterPro" id="IPR008030">
    <property type="entry name" value="NmrA-like"/>
</dbReference>
<evidence type="ECO:0000313" key="2">
    <source>
        <dbReference type="EMBL" id="AXB44182.1"/>
    </source>
</evidence>
<dbReference type="InterPro" id="IPR051604">
    <property type="entry name" value="Ergot_Alk_Oxidoreductase"/>
</dbReference>
<dbReference type="KEGG" id="aab:A4R43_18005"/>
<dbReference type="PANTHER" id="PTHR43162">
    <property type="match status" value="1"/>
</dbReference>
<dbReference type="Gene3D" id="3.90.25.10">
    <property type="entry name" value="UDP-galactose 4-epimerase, domain 1"/>
    <property type="match status" value="1"/>
</dbReference>
<keyword evidence="3" id="KW-1185">Reference proteome</keyword>
<sequence>MSKTVLVTGATGNVGGALLPLLLAEGVRVRALVRKPASLPDGVEQVIGDLSDPASIDTTGVDAVFLVWPSFDTTLAPDVVSRLAKRVVYLSAEGVPFHAEVERAIEEAVPEWTFLRPSGFAANTRIWADQIRAGDVVRWPFAEARRSLIHEHDIAAVAARALLDDGHAGQAYYFTGPESITQAEQVRLIGEALGRPLRFEELPVEAAREKLLEMGWTPEFASGALETWAAMVTDPEPVNQEVERITGRTPLSFRQWAIDRVDAFN</sequence>